<evidence type="ECO:0008006" key="3">
    <source>
        <dbReference type="Google" id="ProtNLM"/>
    </source>
</evidence>
<dbReference type="GO" id="GO:0071897">
    <property type="term" value="P:DNA biosynthetic process"/>
    <property type="evidence" value="ECO:0007669"/>
    <property type="project" value="UniProtKB-ARBA"/>
</dbReference>
<reference evidence="1 2" key="1">
    <citation type="journal article" date="2024" name="BMC Genomics">
        <title>De novo assembly and annotation of Popillia japonica's genome with initial clues to its potential as an invasive pest.</title>
        <authorList>
            <person name="Cucini C."/>
            <person name="Boschi S."/>
            <person name="Funari R."/>
            <person name="Cardaioli E."/>
            <person name="Iannotti N."/>
            <person name="Marturano G."/>
            <person name="Paoli F."/>
            <person name="Bruttini M."/>
            <person name="Carapelli A."/>
            <person name="Frati F."/>
            <person name="Nardi F."/>
        </authorList>
    </citation>
    <scope>NUCLEOTIDE SEQUENCE [LARGE SCALE GENOMIC DNA]</scope>
    <source>
        <strain evidence="1">DMR45628</strain>
    </source>
</reference>
<name>A0AAW1KLM4_POPJA</name>
<gene>
    <name evidence="1" type="ORF">QE152_g22178</name>
</gene>
<evidence type="ECO:0000313" key="2">
    <source>
        <dbReference type="Proteomes" id="UP001458880"/>
    </source>
</evidence>
<accession>A0AAW1KLM4</accession>
<protein>
    <recommendedName>
        <fullName evidence="3">Reverse transcriptase domain-containing protein</fullName>
    </recommendedName>
</protein>
<dbReference type="PANTHER" id="PTHR47331">
    <property type="entry name" value="PHD-TYPE DOMAIN-CONTAINING PROTEIN"/>
    <property type="match status" value="1"/>
</dbReference>
<sequence>MHHLRSCLSKEVLQTIQAFPISASNYKIAWEALRDRYEKSQLIVRTHVRSILDCPKLTKESAKDLRNLYDNINNNLQALKTLGEAVEQWDTLLIPIITDKLDNTSRRDWERQRWEKRTLGEAVEQWDTLLIPIITDKLDNTSRRDWERHCTKETAKAGTDATKVVTLKDLFNLIKSRCELLEKLDFNKSQGIKLGRAITNVATNAQQHFKQGSYRRCFQFKRYEQYFQFRCSSFNEPHGKFATNFKLLSRNGLFNTRISCLVLPEVTAKLPICSFNKNMLEIPTGLELADPSYNETEEVNVSPVFSKSEQYCEEHFRNSIKRNSDGRFVVKIPFKQNYECLGQSRNLALNRFYSQEQRLVKDQELYEPYKKFMREYESMGHMSQVNESYDSEELNYYMPHHAVVKKSSTTTQVRVVFDASMKTDAGISLNDTQHTGPAIQADLFSILLSFRMHEYVMANENVAEYPAASEAIRNNFYVDDFLFGADSKAELVKIQQEVNQILCRSGLELRKWLCNKPELCAHKSSIPWDYSHR</sequence>
<keyword evidence="2" id="KW-1185">Reference proteome</keyword>
<dbReference type="Pfam" id="PF03564">
    <property type="entry name" value="DUF1759"/>
    <property type="match status" value="1"/>
</dbReference>
<dbReference type="PANTHER" id="PTHR47331:SF5">
    <property type="entry name" value="RIBONUCLEASE H"/>
    <property type="match status" value="1"/>
</dbReference>
<organism evidence="1 2">
    <name type="scientific">Popillia japonica</name>
    <name type="common">Japanese beetle</name>
    <dbReference type="NCBI Taxonomy" id="7064"/>
    <lineage>
        <taxon>Eukaryota</taxon>
        <taxon>Metazoa</taxon>
        <taxon>Ecdysozoa</taxon>
        <taxon>Arthropoda</taxon>
        <taxon>Hexapoda</taxon>
        <taxon>Insecta</taxon>
        <taxon>Pterygota</taxon>
        <taxon>Neoptera</taxon>
        <taxon>Endopterygota</taxon>
        <taxon>Coleoptera</taxon>
        <taxon>Polyphaga</taxon>
        <taxon>Scarabaeiformia</taxon>
        <taxon>Scarabaeidae</taxon>
        <taxon>Rutelinae</taxon>
        <taxon>Popillia</taxon>
    </lineage>
</organism>
<dbReference type="InterPro" id="IPR043502">
    <property type="entry name" value="DNA/RNA_pol_sf"/>
</dbReference>
<dbReference type="InterPro" id="IPR005312">
    <property type="entry name" value="DUF1759"/>
</dbReference>
<dbReference type="EMBL" id="JASPKY010000212">
    <property type="protein sequence ID" value="KAK9720233.1"/>
    <property type="molecule type" value="Genomic_DNA"/>
</dbReference>
<proteinExistence type="predicted"/>
<dbReference type="SUPFAM" id="SSF56672">
    <property type="entry name" value="DNA/RNA polymerases"/>
    <property type="match status" value="1"/>
</dbReference>
<dbReference type="Proteomes" id="UP001458880">
    <property type="component" value="Unassembled WGS sequence"/>
</dbReference>
<comment type="caution">
    <text evidence="1">The sequence shown here is derived from an EMBL/GenBank/DDBJ whole genome shotgun (WGS) entry which is preliminary data.</text>
</comment>
<dbReference type="AlphaFoldDB" id="A0AAW1KLM4"/>
<evidence type="ECO:0000313" key="1">
    <source>
        <dbReference type="EMBL" id="KAK9720233.1"/>
    </source>
</evidence>